<evidence type="ECO:0000259" key="2">
    <source>
        <dbReference type="SMART" id="SM00954"/>
    </source>
</evidence>
<dbReference type="Pfam" id="PF04607">
    <property type="entry name" value="RelA_SpoT"/>
    <property type="match status" value="1"/>
</dbReference>
<dbReference type="InterPro" id="IPR007685">
    <property type="entry name" value="RelA_SpoT"/>
</dbReference>
<evidence type="ECO:0000313" key="3">
    <source>
        <dbReference type="EMBL" id="PKK90954.1"/>
    </source>
</evidence>
<accession>A0A2N1PRJ6</accession>
<dbReference type="Proteomes" id="UP000233256">
    <property type="component" value="Unassembled WGS sequence"/>
</dbReference>
<feature type="domain" description="RelA/SpoT" evidence="2">
    <location>
        <begin position="129"/>
        <end position="238"/>
    </location>
</feature>
<dbReference type="Gene3D" id="3.30.460.10">
    <property type="entry name" value="Beta Polymerase, domain 2"/>
    <property type="match status" value="1"/>
</dbReference>
<evidence type="ECO:0000256" key="1">
    <source>
        <dbReference type="SAM" id="MobiDB-lite"/>
    </source>
</evidence>
<dbReference type="SUPFAM" id="SSF109604">
    <property type="entry name" value="HD-domain/PDEase-like"/>
    <property type="match status" value="1"/>
</dbReference>
<dbReference type="EMBL" id="PGXC01000003">
    <property type="protein sequence ID" value="PKK90954.1"/>
    <property type="molecule type" value="Genomic_DNA"/>
</dbReference>
<proteinExistence type="predicted"/>
<dbReference type="CDD" id="cd05399">
    <property type="entry name" value="NT_Rel-Spo_like"/>
    <property type="match status" value="1"/>
</dbReference>
<dbReference type="InterPro" id="IPR043519">
    <property type="entry name" value="NT_sf"/>
</dbReference>
<sequence length="342" mass="39664">MPPVLHSPYTGIFGLNSLIRDFETEFILSRLQDRLELLKTIIHAPRLIQRFIATETTNLFVPLAHRYGYWHMKNALEDACFRILDPQAYNQIMKKLSTHGPSLEKTLKNMIATLNILMKERGIHSRIIGRIKSVPSIYRKIKKSAEPFEKIMDIFAARIITDSVDDCYAALGAIREKWQMLPEKFRDYILTPKMNGYQSIHAKIKLRSHIIEIQIRTARMHDFAEQGRASHFYYKEVMDCEDESSSDWKLSVIRKMRIKRPGALQQIRNQTLHLKREKVIHSNSMHIAVMPGGIKSRGSVFKITRRLLRSRSEKNIFPGISESGNFRTDESESKNSPTPELS</sequence>
<protein>
    <recommendedName>
        <fullName evidence="2">RelA/SpoT domain-containing protein</fullName>
    </recommendedName>
</protein>
<name>A0A2N1PRJ6_9BACT</name>
<comment type="caution">
    <text evidence="3">The sequence shown here is derived from an EMBL/GenBank/DDBJ whole genome shotgun (WGS) entry which is preliminary data.</text>
</comment>
<reference evidence="3 4" key="1">
    <citation type="journal article" date="2017" name="ISME J.">
        <title>Potential for microbial H2 and metal transformations associated with novel bacteria and archaea in deep terrestrial subsurface sediments.</title>
        <authorList>
            <person name="Hernsdorf A.W."/>
            <person name="Amano Y."/>
            <person name="Miyakawa K."/>
            <person name="Ise K."/>
            <person name="Suzuki Y."/>
            <person name="Anantharaman K."/>
            <person name="Probst A."/>
            <person name="Burstein D."/>
            <person name="Thomas B.C."/>
            <person name="Banfield J.F."/>
        </authorList>
    </citation>
    <scope>NUCLEOTIDE SEQUENCE [LARGE SCALE GENOMIC DNA]</scope>
    <source>
        <strain evidence="3">HGW-Wallbacteria-1</strain>
    </source>
</reference>
<dbReference type="GO" id="GO:0005886">
    <property type="term" value="C:plasma membrane"/>
    <property type="evidence" value="ECO:0007669"/>
    <property type="project" value="TreeGrafter"/>
</dbReference>
<dbReference type="GO" id="GO:0015969">
    <property type="term" value="P:guanosine tetraphosphate metabolic process"/>
    <property type="evidence" value="ECO:0007669"/>
    <property type="project" value="InterPro"/>
</dbReference>
<dbReference type="SUPFAM" id="SSF81301">
    <property type="entry name" value="Nucleotidyltransferase"/>
    <property type="match status" value="1"/>
</dbReference>
<gene>
    <name evidence="3" type="ORF">CVV64_04070</name>
</gene>
<feature type="region of interest" description="Disordered" evidence="1">
    <location>
        <begin position="319"/>
        <end position="342"/>
    </location>
</feature>
<dbReference type="Gene3D" id="1.10.3210.10">
    <property type="entry name" value="Hypothetical protein af1432"/>
    <property type="match status" value="1"/>
</dbReference>
<dbReference type="PANTHER" id="PTHR21262:SF31">
    <property type="entry name" value="GTP PYROPHOSPHOKINASE"/>
    <property type="match status" value="1"/>
</dbReference>
<evidence type="ECO:0000313" key="4">
    <source>
        <dbReference type="Proteomes" id="UP000233256"/>
    </source>
</evidence>
<dbReference type="AlphaFoldDB" id="A0A2N1PRJ6"/>
<dbReference type="SMART" id="SM00954">
    <property type="entry name" value="RelA_SpoT"/>
    <property type="match status" value="1"/>
</dbReference>
<organism evidence="3 4">
    <name type="scientific">Candidatus Wallbacteria bacterium HGW-Wallbacteria-1</name>
    <dbReference type="NCBI Taxonomy" id="2013854"/>
    <lineage>
        <taxon>Bacteria</taxon>
        <taxon>Candidatus Walliibacteriota</taxon>
    </lineage>
</organism>
<dbReference type="PANTHER" id="PTHR21262">
    <property type="entry name" value="GUANOSINE-3',5'-BIS DIPHOSPHATE 3'-PYROPHOSPHOHYDROLASE"/>
    <property type="match status" value="1"/>
</dbReference>